<keyword evidence="1" id="KW-0732">Signal</keyword>
<dbReference type="STRING" id="1902579.BHV28_17300"/>
<dbReference type="EMBL" id="CP017315">
    <property type="protein sequence ID" value="AQS42400.1"/>
    <property type="molecule type" value="Genomic_DNA"/>
</dbReference>
<dbReference type="AlphaFoldDB" id="A0A1U9JX18"/>
<evidence type="ECO:0000313" key="3">
    <source>
        <dbReference type="Proteomes" id="UP000188912"/>
    </source>
</evidence>
<reference evidence="2 3" key="2">
    <citation type="journal article" date="2016" name="Sci. Rep.">
        <title>The genome of Rhizobiales bacteria in predatory ants reveals urease gene functions but no genes for nitrogen fixation.</title>
        <authorList>
            <person name="Neuvonen M.M."/>
            <person name="Tamarit D."/>
            <person name="Naslund K."/>
            <person name="Liebig J."/>
            <person name="Feldhaar H."/>
            <person name="Moran N.A."/>
            <person name="Guy L."/>
            <person name="Andersson S.G."/>
        </authorList>
    </citation>
    <scope>NUCLEOTIDE SEQUENCE [LARGE SCALE GENOMIC DNA]</scope>
    <source>
        <strain evidence="2 3">Hsal</strain>
    </source>
</reference>
<dbReference type="KEGG" id="thd:BHV28_17300"/>
<organism evidence="2 3">
    <name type="scientific">Candidatus Tokpelaia hoelldobleri</name>
    <dbReference type="NCBI Taxonomy" id="1902579"/>
    <lineage>
        <taxon>Bacteria</taxon>
        <taxon>Pseudomonadati</taxon>
        <taxon>Pseudomonadota</taxon>
        <taxon>Alphaproteobacteria</taxon>
        <taxon>Hyphomicrobiales</taxon>
        <taxon>Candidatus Tokpelaia</taxon>
    </lineage>
</organism>
<name>A0A1U9JX18_9HYPH</name>
<proteinExistence type="predicted"/>
<evidence type="ECO:0000256" key="1">
    <source>
        <dbReference type="SAM" id="SignalP"/>
    </source>
</evidence>
<reference evidence="2 3" key="1">
    <citation type="journal article" date="2010" name="Science">
        <title>Genomic comparison of the ants Camponotus floridanus and Harpegnathos saltator.</title>
        <authorList>
            <person name="Bonasio R."/>
            <person name="Zhang G."/>
            <person name="Ye C."/>
            <person name="Mutti N.S."/>
            <person name="Fang X."/>
            <person name="Qin N."/>
            <person name="Donahue G."/>
            <person name="Yang P."/>
            <person name="Li Q."/>
            <person name="Li C."/>
            <person name="Zhang P."/>
            <person name="Huang Z."/>
            <person name="Berger S.L."/>
            <person name="Reinberg D."/>
            <person name="Wang J."/>
            <person name="Liebig J."/>
        </authorList>
    </citation>
    <scope>NUCLEOTIDE SEQUENCE [LARGE SCALE GENOMIC DNA]</scope>
    <source>
        <strain evidence="2 3">Hsal</strain>
    </source>
</reference>
<dbReference type="Proteomes" id="UP000188912">
    <property type="component" value="Chromosome"/>
</dbReference>
<gene>
    <name evidence="2" type="ORF">BHV28_17300</name>
</gene>
<sequence>MKRGFLTAVLLSSIMSAPVYAQDFTINPAVPLAGSANITLNVGLLDTITAIKQQLGTLPEDLDLPEISPDSSIETISQALADNPQIMAVLQKNAISPHDYVTVYMTFADAFVAAEAAEEDQIFDETRIVSQENLEFGKKYAERIRKLLED</sequence>
<feature type="signal peptide" evidence="1">
    <location>
        <begin position="1"/>
        <end position="21"/>
    </location>
</feature>
<keyword evidence="3" id="KW-1185">Reference proteome</keyword>
<protein>
    <submittedName>
        <fullName evidence="2">Uncharacterized protein</fullName>
    </submittedName>
</protein>
<accession>A0A1U9JX18</accession>
<feature type="chain" id="PRO_5012211415" evidence="1">
    <location>
        <begin position="22"/>
        <end position="150"/>
    </location>
</feature>
<evidence type="ECO:0000313" key="2">
    <source>
        <dbReference type="EMBL" id="AQS42400.1"/>
    </source>
</evidence>